<dbReference type="SUPFAM" id="SSF81301">
    <property type="entry name" value="Nucleotidyltransferase"/>
    <property type="match status" value="1"/>
</dbReference>
<name>A0A0B0ICA7_9BACI</name>
<dbReference type="InterPro" id="IPR043519">
    <property type="entry name" value="NT_sf"/>
</dbReference>
<dbReference type="Proteomes" id="UP000030832">
    <property type="component" value="Unassembled WGS sequence"/>
</dbReference>
<keyword evidence="2" id="KW-1185">Reference proteome</keyword>
<evidence type="ECO:0000313" key="2">
    <source>
        <dbReference type="Proteomes" id="UP000030832"/>
    </source>
</evidence>
<dbReference type="InterPro" id="IPR007344">
    <property type="entry name" value="GrpB/CoaE"/>
</dbReference>
<dbReference type="eggNOG" id="COG2320">
    <property type="taxonomic scope" value="Bacteria"/>
</dbReference>
<protein>
    <submittedName>
        <fullName evidence="1">Glutamate-rich protein grpB</fullName>
    </submittedName>
</protein>
<dbReference type="PANTHER" id="PTHR34822">
    <property type="entry name" value="GRPB DOMAIN PROTEIN (AFU_ORTHOLOGUE AFUA_1G01530)"/>
    <property type="match status" value="1"/>
</dbReference>
<sequence>MPNIHAKPVIDIMVEVTNIKQIDAFNKEMEQLGYEVLGEYGISKRRFFSKGGDNRTHHVHIYEKGNNQISQHLAFRDYMIAHPEESLKYSRLKQALAKKFPTDIFKYMEGKNEYIQGIDKQARMWSRFN</sequence>
<gene>
    <name evidence="1" type="ORF">LQ50_18355</name>
</gene>
<comment type="caution">
    <text evidence="1">The sequence shown here is derived from an EMBL/GenBank/DDBJ whole genome shotgun (WGS) entry which is preliminary data.</text>
</comment>
<evidence type="ECO:0000313" key="1">
    <source>
        <dbReference type="EMBL" id="KHF38895.1"/>
    </source>
</evidence>
<dbReference type="EMBL" id="JRJU01000027">
    <property type="protein sequence ID" value="KHF38895.1"/>
    <property type="molecule type" value="Genomic_DNA"/>
</dbReference>
<dbReference type="PANTHER" id="PTHR34822:SF1">
    <property type="entry name" value="GRPB FAMILY PROTEIN"/>
    <property type="match status" value="1"/>
</dbReference>
<dbReference type="AlphaFoldDB" id="A0A0B0ICA7"/>
<organism evidence="1 2">
    <name type="scientific">Halalkalibacter okhensis</name>
    <dbReference type="NCBI Taxonomy" id="333138"/>
    <lineage>
        <taxon>Bacteria</taxon>
        <taxon>Bacillati</taxon>
        <taxon>Bacillota</taxon>
        <taxon>Bacilli</taxon>
        <taxon>Bacillales</taxon>
        <taxon>Bacillaceae</taxon>
        <taxon>Halalkalibacter</taxon>
    </lineage>
</organism>
<dbReference type="STRING" id="333138.LQ50_18355"/>
<dbReference type="Gene3D" id="3.30.460.10">
    <property type="entry name" value="Beta Polymerase, domain 2"/>
    <property type="match status" value="1"/>
</dbReference>
<reference evidence="1 2" key="1">
    <citation type="submission" date="2014-09" db="EMBL/GenBank/DDBJ databases">
        <title>Genome sequencing and annotation of Bacillus Okhensis strain Kh10-101T.</title>
        <authorList>
            <person name="Prakash J.S."/>
        </authorList>
    </citation>
    <scope>NUCLEOTIDE SEQUENCE [LARGE SCALE GENOMIC DNA]</scope>
    <source>
        <strain evidence="2">Kh10-101T</strain>
    </source>
</reference>
<dbReference type="Pfam" id="PF04229">
    <property type="entry name" value="GrpB"/>
    <property type="match status" value="1"/>
</dbReference>
<proteinExistence type="predicted"/>
<accession>A0A0B0ICA7</accession>